<sequence>MKARSTGIVIASLIFLVSCGGSSQSTDSQPKPTGTVNPQFEAFCTASKNLDAAMVGPHGENPAAITDPAEMKTAWASITKLSRALVVATPTELQADATTMMNSIIAMDDVFKANSYNLLEMAKMSDVRIELNDISNDVAVKEASSRFNTFLTKTCPK</sequence>
<proteinExistence type="predicted"/>
<accession>A0A6J7SZE1</accession>
<name>A0A6J7SZE1_9ZZZZ</name>
<reference evidence="1" key="1">
    <citation type="submission" date="2020-05" db="EMBL/GenBank/DDBJ databases">
        <authorList>
            <person name="Chiriac C."/>
            <person name="Salcher M."/>
            <person name="Ghai R."/>
            <person name="Kavagutti S V."/>
        </authorList>
    </citation>
    <scope>NUCLEOTIDE SEQUENCE</scope>
</reference>
<protein>
    <submittedName>
        <fullName evidence="1">Unannotated protein</fullName>
    </submittedName>
</protein>
<gene>
    <name evidence="1" type="ORF">UFOPK4293_00340</name>
</gene>
<organism evidence="1">
    <name type="scientific">freshwater metagenome</name>
    <dbReference type="NCBI Taxonomy" id="449393"/>
    <lineage>
        <taxon>unclassified sequences</taxon>
        <taxon>metagenomes</taxon>
        <taxon>ecological metagenomes</taxon>
    </lineage>
</organism>
<dbReference type="EMBL" id="CAFBQH010000013">
    <property type="protein sequence ID" value="CAB5046020.1"/>
    <property type="molecule type" value="Genomic_DNA"/>
</dbReference>
<dbReference type="PROSITE" id="PS51257">
    <property type="entry name" value="PROKAR_LIPOPROTEIN"/>
    <property type="match status" value="1"/>
</dbReference>
<evidence type="ECO:0000313" key="1">
    <source>
        <dbReference type="EMBL" id="CAB5046020.1"/>
    </source>
</evidence>
<dbReference type="AlphaFoldDB" id="A0A6J7SZE1"/>